<dbReference type="RefSeq" id="WP_090590146.1">
    <property type="nucleotide sequence ID" value="NZ_LT629688.1"/>
</dbReference>
<dbReference type="GO" id="GO:0005615">
    <property type="term" value="C:extracellular space"/>
    <property type="evidence" value="ECO:0007669"/>
    <property type="project" value="TreeGrafter"/>
</dbReference>
<evidence type="ECO:0000313" key="13">
    <source>
        <dbReference type="Proteomes" id="UP000198546"/>
    </source>
</evidence>
<proteinExistence type="inferred from homology"/>
<evidence type="ECO:0000256" key="4">
    <source>
        <dbReference type="ARBA" id="ARBA00022825"/>
    </source>
</evidence>
<keyword evidence="3 7" id="KW-0378">Hydrolase</keyword>
<dbReference type="PANTHER" id="PTHR43806:SF11">
    <property type="entry name" value="CEREVISIN-RELATED"/>
    <property type="match status" value="1"/>
</dbReference>
<evidence type="ECO:0000256" key="8">
    <source>
        <dbReference type="RuleBase" id="RU003355"/>
    </source>
</evidence>
<dbReference type="Proteomes" id="UP000198546">
    <property type="component" value="Chromosome i"/>
</dbReference>
<dbReference type="InterPro" id="IPR034193">
    <property type="entry name" value="PCSK9_ProteinaseK-like"/>
</dbReference>
<gene>
    <name evidence="12" type="ORF">SAMN04489747_0411</name>
</gene>
<dbReference type="InterPro" id="IPR003961">
    <property type="entry name" value="FN3_dom"/>
</dbReference>
<dbReference type="PROSITE" id="PS00137">
    <property type="entry name" value="SUBTILASE_HIS"/>
    <property type="match status" value="1"/>
</dbReference>
<dbReference type="PROSITE" id="PS50853">
    <property type="entry name" value="FN3"/>
    <property type="match status" value="2"/>
</dbReference>
<protein>
    <submittedName>
        <fullName evidence="12">Serine protease, subtilisin family</fullName>
    </submittedName>
</protein>
<dbReference type="InterPro" id="IPR036116">
    <property type="entry name" value="FN3_sf"/>
</dbReference>
<dbReference type="PROSITE" id="PS51892">
    <property type="entry name" value="SUBTILASE"/>
    <property type="match status" value="1"/>
</dbReference>
<evidence type="ECO:0000256" key="9">
    <source>
        <dbReference type="SAM" id="MobiDB-lite"/>
    </source>
</evidence>
<keyword evidence="5" id="KW-0326">Glycosidase</keyword>
<evidence type="ECO:0000256" key="7">
    <source>
        <dbReference type="PROSITE-ProRule" id="PRU01240"/>
    </source>
</evidence>
<dbReference type="InterPro" id="IPR023827">
    <property type="entry name" value="Peptidase_S8_Asp-AS"/>
</dbReference>
<dbReference type="SUPFAM" id="SSF49265">
    <property type="entry name" value="Fibronectin type III"/>
    <property type="match status" value="1"/>
</dbReference>
<dbReference type="InterPro" id="IPR022398">
    <property type="entry name" value="Peptidase_S8_His-AS"/>
</dbReference>
<dbReference type="PANTHER" id="PTHR43806">
    <property type="entry name" value="PEPTIDASE S8"/>
    <property type="match status" value="1"/>
</dbReference>
<feature type="active site" description="Charge relay system" evidence="7">
    <location>
        <position position="154"/>
    </location>
</feature>
<comment type="similarity">
    <text evidence="1 7 8">Belongs to the peptidase S8 family.</text>
</comment>
<dbReference type="STRING" id="675864.SAMN04489747_0411"/>
<evidence type="ECO:0000256" key="5">
    <source>
        <dbReference type="ARBA" id="ARBA00023295"/>
    </source>
</evidence>
<feature type="domain" description="Fibronectin type-III" evidence="11">
    <location>
        <begin position="409"/>
        <end position="509"/>
    </location>
</feature>
<feature type="active site" description="Charge relay system" evidence="7">
    <location>
        <position position="187"/>
    </location>
</feature>
<sequence>MSPLPRPSRRATRAALALLLAPALLLGLSPAVSQADEPAERYLVRAESRSSAERISSRSDGQPAPRPRFAGRTSGDFTVELTAREADRLADQPGIERVVKDVQIRLTPATVSAGAGTSAAVPWGLDRIDQRSRTLDGAYTTRTTGEGVVVAVVDSGINAAHQDFTDRVLDGYDYFSVDETPEDCNGHGTHVAGTAAGSTYGAAPDAWVLPLRVFDCNGDAYLSDVLYAFQDLGHYARSIEERVVVNFSGGVYTGGLDADGRELVADTEAAISALYDAGAPVVTAAGNEDTDACSSSPGRFGRAINVAASDRSDRRAPFSDQGRCVDLFAPGVGIRSAWKGSTSATATLDGTSMAAPHVTGVVARFLEREPRASSGQVWGAVRDLSTWDVVADRAGSPNRLVYSDVRFAAPGAPTSTVLTTDHAAKSVLLTWKAPLRDNGRVVTGYRVTRSGTDSRGRGPESVLVPKGELNRTFRYLVPGRSYTFTVAAVNAIGTGKTVSKTTTVVAAPSKVAKPVVTSGLTTDTATSIKVDWSKPSGGAPTRYLVTVRRTSDGGTKTVEVAAPTTWVKVTGLSRGKTYTATVRAVNVAGTSATSTASGTATAR</sequence>
<keyword evidence="6" id="KW-0624">Polysaccharide degradation</keyword>
<keyword evidence="13" id="KW-1185">Reference proteome</keyword>
<evidence type="ECO:0000313" key="12">
    <source>
        <dbReference type="EMBL" id="SDD19681.1"/>
    </source>
</evidence>
<name>A0A1G6SSR2_9ACTN</name>
<dbReference type="InterPro" id="IPR000209">
    <property type="entry name" value="Peptidase_S8/S53_dom"/>
</dbReference>
<feature type="active site" description="Charge relay system" evidence="7">
    <location>
        <position position="352"/>
    </location>
</feature>
<dbReference type="GO" id="GO:0016798">
    <property type="term" value="F:hydrolase activity, acting on glycosyl bonds"/>
    <property type="evidence" value="ECO:0007669"/>
    <property type="project" value="UniProtKB-KW"/>
</dbReference>
<evidence type="ECO:0000256" key="10">
    <source>
        <dbReference type="SAM" id="SignalP"/>
    </source>
</evidence>
<dbReference type="InterPro" id="IPR036852">
    <property type="entry name" value="Peptidase_S8/S53_dom_sf"/>
</dbReference>
<keyword evidence="10" id="KW-0732">Signal</keyword>
<dbReference type="Pfam" id="PF00082">
    <property type="entry name" value="Peptidase_S8"/>
    <property type="match status" value="1"/>
</dbReference>
<feature type="signal peptide" evidence="10">
    <location>
        <begin position="1"/>
        <end position="35"/>
    </location>
</feature>
<evidence type="ECO:0000256" key="6">
    <source>
        <dbReference type="ARBA" id="ARBA00023326"/>
    </source>
</evidence>
<feature type="chain" id="PRO_5009240267" evidence="10">
    <location>
        <begin position="36"/>
        <end position="603"/>
    </location>
</feature>
<keyword evidence="2 7" id="KW-0645">Protease</keyword>
<dbReference type="PRINTS" id="PR00723">
    <property type="entry name" value="SUBTILISIN"/>
</dbReference>
<dbReference type="PROSITE" id="PS00136">
    <property type="entry name" value="SUBTILASE_ASP"/>
    <property type="match status" value="1"/>
</dbReference>
<dbReference type="SUPFAM" id="SSF52743">
    <property type="entry name" value="Subtilisin-like"/>
    <property type="match status" value="1"/>
</dbReference>
<dbReference type="PRINTS" id="PR00014">
    <property type="entry name" value="FNTYPEIII"/>
</dbReference>
<dbReference type="InterPro" id="IPR013783">
    <property type="entry name" value="Ig-like_fold"/>
</dbReference>
<dbReference type="OrthoDB" id="5165638at2"/>
<feature type="domain" description="Fibronectin type-III" evidence="11">
    <location>
        <begin position="513"/>
        <end position="603"/>
    </location>
</feature>
<dbReference type="GO" id="GO:0006508">
    <property type="term" value="P:proteolysis"/>
    <property type="evidence" value="ECO:0007669"/>
    <property type="project" value="UniProtKB-KW"/>
</dbReference>
<evidence type="ECO:0000256" key="1">
    <source>
        <dbReference type="ARBA" id="ARBA00011073"/>
    </source>
</evidence>
<dbReference type="EMBL" id="LT629688">
    <property type="protein sequence ID" value="SDD19681.1"/>
    <property type="molecule type" value="Genomic_DNA"/>
</dbReference>
<dbReference type="Pfam" id="PF00041">
    <property type="entry name" value="fn3"/>
    <property type="match status" value="2"/>
</dbReference>
<feature type="compositionally biased region" description="Basic and acidic residues" evidence="9">
    <location>
        <begin position="46"/>
        <end position="57"/>
    </location>
</feature>
<dbReference type="CDD" id="cd00063">
    <property type="entry name" value="FN3"/>
    <property type="match status" value="2"/>
</dbReference>
<dbReference type="InterPro" id="IPR050131">
    <property type="entry name" value="Peptidase_S8_subtilisin-like"/>
</dbReference>
<feature type="region of interest" description="Disordered" evidence="9">
    <location>
        <begin position="46"/>
        <end position="75"/>
    </location>
</feature>
<accession>A0A1G6SSR2</accession>
<reference evidence="12 13" key="1">
    <citation type="submission" date="2016-10" db="EMBL/GenBank/DDBJ databases">
        <authorList>
            <person name="de Groot N.N."/>
        </authorList>
    </citation>
    <scope>NUCLEOTIDE SEQUENCE [LARGE SCALE GENOMIC DNA]</scope>
    <source>
        <strain evidence="12 13">MON 2.2</strain>
    </source>
</reference>
<dbReference type="GO" id="GO:0004252">
    <property type="term" value="F:serine-type endopeptidase activity"/>
    <property type="evidence" value="ECO:0007669"/>
    <property type="project" value="UniProtKB-UniRule"/>
</dbReference>
<dbReference type="PROSITE" id="PS00138">
    <property type="entry name" value="SUBTILASE_SER"/>
    <property type="match status" value="1"/>
</dbReference>
<dbReference type="GO" id="GO:0000272">
    <property type="term" value="P:polysaccharide catabolic process"/>
    <property type="evidence" value="ECO:0007669"/>
    <property type="project" value="UniProtKB-KW"/>
</dbReference>
<keyword evidence="4 7" id="KW-0720">Serine protease</keyword>
<organism evidence="12 13">
    <name type="scientific">Auraticoccus monumenti</name>
    <dbReference type="NCBI Taxonomy" id="675864"/>
    <lineage>
        <taxon>Bacteria</taxon>
        <taxon>Bacillati</taxon>
        <taxon>Actinomycetota</taxon>
        <taxon>Actinomycetes</taxon>
        <taxon>Propionibacteriales</taxon>
        <taxon>Propionibacteriaceae</taxon>
        <taxon>Auraticoccus</taxon>
    </lineage>
</organism>
<dbReference type="AlphaFoldDB" id="A0A1G6SSR2"/>
<evidence type="ECO:0000256" key="2">
    <source>
        <dbReference type="ARBA" id="ARBA00022670"/>
    </source>
</evidence>
<keyword evidence="6" id="KW-0119">Carbohydrate metabolism</keyword>
<dbReference type="Gene3D" id="2.60.40.10">
    <property type="entry name" value="Immunoglobulins"/>
    <property type="match status" value="2"/>
</dbReference>
<dbReference type="Gene3D" id="3.40.50.200">
    <property type="entry name" value="Peptidase S8/S53 domain"/>
    <property type="match status" value="1"/>
</dbReference>
<dbReference type="CDD" id="cd04077">
    <property type="entry name" value="Peptidases_S8_PCSK9_ProteinaseK_like"/>
    <property type="match status" value="1"/>
</dbReference>
<dbReference type="InterPro" id="IPR023828">
    <property type="entry name" value="Peptidase_S8_Ser-AS"/>
</dbReference>
<evidence type="ECO:0000259" key="11">
    <source>
        <dbReference type="PROSITE" id="PS50853"/>
    </source>
</evidence>
<dbReference type="InterPro" id="IPR015500">
    <property type="entry name" value="Peptidase_S8_subtilisin-rel"/>
</dbReference>
<evidence type="ECO:0000256" key="3">
    <source>
        <dbReference type="ARBA" id="ARBA00022801"/>
    </source>
</evidence>
<dbReference type="SMART" id="SM00060">
    <property type="entry name" value="FN3"/>
    <property type="match status" value="2"/>
</dbReference>